<dbReference type="Proteomes" id="UP000281741">
    <property type="component" value="Chromosome"/>
</dbReference>
<dbReference type="Pfam" id="PF01420">
    <property type="entry name" value="Methylase_S"/>
    <property type="match status" value="2"/>
</dbReference>
<dbReference type="PANTHER" id="PTHR43140">
    <property type="entry name" value="TYPE-1 RESTRICTION ENZYME ECOKI SPECIFICITY PROTEIN"/>
    <property type="match status" value="1"/>
</dbReference>
<feature type="domain" description="Type I restriction modification DNA specificity" evidence="4">
    <location>
        <begin position="261"/>
        <end position="389"/>
    </location>
</feature>
<protein>
    <recommendedName>
        <fullName evidence="4">Type I restriction modification DNA specificity domain-containing protein</fullName>
    </recommendedName>
</protein>
<gene>
    <name evidence="5" type="ORF">EG353_08765</name>
</gene>
<feature type="domain" description="Type I restriction modification DNA specificity" evidence="4">
    <location>
        <begin position="11"/>
        <end position="181"/>
    </location>
</feature>
<evidence type="ECO:0000256" key="3">
    <source>
        <dbReference type="ARBA" id="ARBA00023125"/>
    </source>
</evidence>
<evidence type="ECO:0000313" key="5">
    <source>
        <dbReference type="EMBL" id="AZA95650.1"/>
    </source>
</evidence>
<dbReference type="InterPro" id="IPR000055">
    <property type="entry name" value="Restrct_endonuc_typeI_TRD"/>
</dbReference>
<evidence type="ECO:0000256" key="1">
    <source>
        <dbReference type="ARBA" id="ARBA00010923"/>
    </source>
</evidence>
<sequence length="524" mass="60529">MKEQQEKYELPKGWIWVKIEDISLRIHYGYTASATNENTGIKLLRITDIQDNKVKWERVPFCDINPDDVEKYELKENDIVFARTGATVGKSFLIPKNIPKAVFASYLIRINLSKQLSSKYIYFFFQSVNYWRQISVKAIGSGQPNVNANSLSNISLPLCGINEQKRIVLKLEEKLSGLEKSKEQLIIILNQLKVYRQSILKTAYNGQLTKKWRSEIPDNNTNDTLPAGWHYEELSKTISHKPKRLKASSESKLKFIGLDSIEPNTLYPSTIHNFSDYKSSAIYFTKEHVLYGRMRPYLNKVWKADFEGACSGEFLTLECSERILPDYLKYKLHSMDFVAFASERSSGDRPRVSFDKISDYQIPLCSVEEQAEIVRIIDHHFSNADKINSWVSESLEKLEVLEKVILRHAFEGKLTYQNIHEESACALLENIKKEIDSYLSDKVIRKKSLPKSTIMTDKLKTIVELLKESDVPVSTYKIWQSSDMKDDIDGFYAELKRYVEEGTVEEIARNGKDSFLNLVDKNEN</sequence>
<keyword evidence="6" id="KW-1185">Reference proteome</keyword>
<keyword evidence="3" id="KW-0238">DNA-binding</keyword>
<dbReference type="Gene3D" id="3.90.220.20">
    <property type="entry name" value="DNA methylase specificity domains"/>
    <property type="match status" value="2"/>
</dbReference>
<dbReference type="EMBL" id="CP033912">
    <property type="protein sequence ID" value="AZA95650.1"/>
    <property type="molecule type" value="Genomic_DNA"/>
</dbReference>
<dbReference type="SUPFAM" id="SSF116734">
    <property type="entry name" value="DNA methylase specificity domain"/>
    <property type="match status" value="2"/>
</dbReference>
<evidence type="ECO:0000259" key="4">
    <source>
        <dbReference type="Pfam" id="PF01420"/>
    </source>
</evidence>
<accession>A0ABM7BA11</accession>
<reference evidence="5 6" key="1">
    <citation type="submission" date="2018-11" db="EMBL/GenBank/DDBJ databases">
        <title>Proposal to divide the Flavobacteriaceae and reorganize its genera based on Amino Acid Identity values calculated from whole genome sequences.</title>
        <authorList>
            <person name="Nicholson A.C."/>
            <person name="Gulvik C.A."/>
            <person name="Whitney A.M."/>
            <person name="Humrighouse B.W."/>
            <person name="Bell M."/>
            <person name="Holmes B."/>
            <person name="Steigerwalt A.G."/>
            <person name="Villarma A."/>
            <person name="Sheth M."/>
            <person name="Batra D."/>
            <person name="Pryor J."/>
            <person name="Bernardet J.-F."/>
            <person name="Hugo C."/>
            <person name="Kampfer P."/>
            <person name="Newman J."/>
            <person name="McQuiston J.R."/>
        </authorList>
    </citation>
    <scope>NUCLEOTIDE SEQUENCE [LARGE SCALE GENOMIC DNA]</scope>
    <source>
        <strain evidence="5 6">H5143</strain>
    </source>
</reference>
<dbReference type="PANTHER" id="PTHR43140:SF1">
    <property type="entry name" value="TYPE I RESTRICTION ENZYME ECOKI SPECIFICITY SUBUNIT"/>
    <property type="match status" value="1"/>
</dbReference>
<name>A0ABM7BA11_9FLAO</name>
<keyword evidence="2" id="KW-0680">Restriction system</keyword>
<evidence type="ECO:0000313" key="6">
    <source>
        <dbReference type="Proteomes" id="UP000281741"/>
    </source>
</evidence>
<comment type="similarity">
    <text evidence="1">Belongs to the type-I restriction system S methylase family.</text>
</comment>
<dbReference type="RefSeq" id="WP_123860846.1">
    <property type="nucleotide sequence ID" value="NZ_CP033912.1"/>
</dbReference>
<dbReference type="InterPro" id="IPR051212">
    <property type="entry name" value="Type-I_RE_S_subunit"/>
</dbReference>
<dbReference type="InterPro" id="IPR044946">
    <property type="entry name" value="Restrct_endonuc_typeI_TRD_sf"/>
</dbReference>
<dbReference type="CDD" id="cd17521">
    <property type="entry name" value="RMtype1_S_Sau13435ORF2165P_TRD2-CR2_like"/>
    <property type="match status" value="1"/>
</dbReference>
<proteinExistence type="inferred from homology"/>
<organism evidence="5 6">
    <name type="scientific">Chryseobacterium shandongense</name>
    <dbReference type="NCBI Taxonomy" id="1493872"/>
    <lineage>
        <taxon>Bacteria</taxon>
        <taxon>Pseudomonadati</taxon>
        <taxon>Bacteroidota</taxon>
        <taxon>Flavobacteriia</taxon>
        <taxon>Flavobacteriales</taxon>
        <taxon>Weeksellaceae</taxon>
        <taxon>Chryseobacterium group</taxon>
        <taxon>Chryseobacterium</taxon>
    </lineage>
</organism>
<evidence type="ECO:0000256" key="2">
    <source>
        <dbReference type="ARBA" id="ARBA00022747"/>
    </source>
</evidence>